<dbReference type="EC" id="4.2.2.n1" evidence="2"/>
<dbReference type="InterPro" id="IPR026044">
    <property type="entry name" value="MltA"/>
</dbReference>
<organism evidence="7 8">
    <name type="scientific">Pseudazoarcus pumilus</name>
    <dbReference type="NCBI Taxonomy" id="2067960"/>
    <lineage>
        <taxon>Bacteria</taxon>
        <taxon>Pseudomonadati</taxon>
        <taxon>Pseudomonadota</taxon>
        <taxon>Betaproteobacteria</taxon>
        <taxon>Rhodocyclales</taxon>
        <taxon>Zoogloeaceae</taxon>
        <taxon>Pseudazoarcus</taxon>
    </lineage>
</organism>
<keyword evidence="8" id="KW-1185">Reference proteome</keyword>
<gene>
    <name evidence="7" type="ORF">C0099_04675</name>
</gene>
<dbReference type="PIRSF" id="PIRSF019422">
    <property type="entry name" value="MltA"/>
    <property type="match status" value="1"/>
</dbReference>
<evidence type="ECO:0000259" key="6">
    <source>
        <dbReference type="SMART" id="SM00925"/>
    </source>
</evidence>
<dbReference type="GO" id="GO:0004553">
    <property type="term" value="F:hydrolase activity, hydrolyzing O-glycosyl compounds"/>
    <property type="evidence" value="ECO:0007669"/>
    <property type="project" value="InterPro"/>
</dbReference>
<dbReference type="KEGG" id="atw:C0099_04675"/>
<dbReference type="OrthoDB" id="9783686at2"/>
<dbReference type="GO" id="GO:0071555">
    <property type="term" value="P:cell wall organization"/>
    <property type="evidence" value="ECO:0007669"/>
    <property type="project" value="UniProtKB-KW"/>
</dbReference>
<feature type="domain" description="Lytic transglycosylase MltA" evidence="6">
    <location>
        <begin position="160"/>
        <end position="317"/>
    </location>
</feature>
<dbReference type="InterPro" id="IPR036908">
    <property type="entry name" value="RlpA-like_sf"/>
</dbReference>
<dbReference type="Gene3D" id="2.40.40.10">
    <property type="entry name" value="RlpA-like domain"/>
    <property type="match status" value="1"/>
</dbReference>
<dbReference type="GO" id="GO:0009253">
    <property type="term" value="P:peptidoglycan catabolic process"/>
    <property type="evidence" value="ECO:0007669"/>
    <property type="project" value="TreeGrafter"/>
</dbReference>
<dbReference type="EMBL" id="CP025682">
    <property type="protein sequence ID" value="AUN94293.1"/>
    <property type="molecule type" value="Genomic_DNA"/>
</dbReference>
<sequence>MFAPAGRSARILCSVSLTEAAMNPVALHTGLLALALLALPATARDGECPPPPVCPVCPICPDAAPPAPPPAEPLQPAAWSELDGWLRDRHGQAWPALLQSCAALAARPHWSAACRAAEALGKNPSDENARIYFETWFVPWRAVNPDGTREGMVTGYYEPIIAGSREASTSHRWPVHAPPDDMLVVDLTETHPDLRQMRLRGRLEGNRVVPYWTRGEITRMGEDFSAPVLFWAENAVDLFFLHVQGSGQIELPDGSRARVGYADQNGHPYASIGRWLIDQGEMTLDQVSMQGIREWARRNPERLVEMLEANPSYVFFRELPATGDGPIGALGVPLTPERSIAVDPRHIPQGVPVFLSATYPLSDKPLRRLVLAQDTGSAIRGVVRADFYWGTGADAGEQAGRMKQSGRMWALLPRGMTPPAD</sequence>
<dbReference type="GO" id="GO:0009254">
    <property type="term" value="P:peptidoglycan turnover"/>
    <property type="evidence" value="ECO:0007669"/>
    <property type="project" value="InterPro"/>
</dbReference>
<dbReference type="Gene3D" id="2.40.240.50">
    <property type="entry name" value="Barwin-like endoglucanases"/>
    <property type="match status" value="1"/>
</dbReference>
<dbReference type="Proteomes" id="UP000242205">
    <property type="component" value="Chromosome"/>
</dbReference>
<dbReference type="CDD" id="cd14668">
    <property type="entry name" value="mlta_B"/>
    <property type="match status" value="1"/>
</dbReference>
<comment type="catalytic activity">
    <reaction evidence="1">
        <text>Exolytic cleavage of the (1-&gt;4)-beta-glycosidic linkage between N-acetylmuramic acid (MurNAc) and N-acetylglucosamine (GlcNAc) residues in peptidoglycan, from either the reducing or the non-reducing ends of the peptidoglycan chains, with concomitant formation of a 1,6-anhydrobond in the MurNAc residue.</text>
        <dbReference type="EC" id="4.2.2.n1"/>
    </reaction>
</comment>
<evidence type="ECO:0000256" key="5">
    <source>
        <dbReference type="ARBA" id="ARBA00030918"/>
    </source>
</evidence>
<evidence type="ECO:0000256" key="3">
    <source>
        <dbReference type="ARBA" id="ARBA00023239"/>
    </source>
</evidence>
<evidence type="ECO:0000256" key="4">
    <source>
        <dbReference type="ARBA" id="ARBA00023316"/>
    </source>
</evidence>
<dbReference type="Pfam" id="PF03562">
    <property type="entry name" value="MltA"/>
    <property type="match status" value="1"/>
</dbReference>
<evidence type="ECO:0000313" key="7">
    <source>
        <dbReference type="EMBL" id="AUN94293.1"/>
    </source>
</evidence>
<protein>
    <recommendedName>
        <fullName evidence="2">peptidoglycan lytic exotransglycosylase</fullName>
        <ecNumber evidence="2">4.2.2.n1</ecNumber>
    </recommendedName>
    <alternativeName>
        <fullName evidence="5">Murein hydrolase A</fullName>
    </alternativeName>
</protein>
<dbReference type="PANTHER" id="PTHR30124:SF0">
    <property type="entry name" value="MEMBRANE-BOUND LYTIC MUREIN TRANSGLYCOSYLASE A"/>
    <property type="match status" value="1"/>
</dbReference>
<keyword evidence="3" id="KW-0456">Lyase</keyword>
<evidence type="ECO:0000256" key="1">
    <source>
        <dbReference type="ARBA" id="ARBA00001420"/>
    </source>
</evidence>
<dbReference type="PANTHER" id="PTHR30124">
    <property type="entry name" value="MEMBRANE-BOUND LYTIC MUREIN TRANSGLYCOSYLASE A"/>
    <property type="match status" value="1"/>
</dbReference>
<dbReference type="SUPFAM" id="SSF50685">
    <property type="entry name" value="Barwin-like endoglucanases"/>
    <property type="match status" value="1"/>
</dbReference>
<accession>A0A2I6S4X3</accession>
<evidence type="ECO:0000313" key="8">
    <source>
        <dbReference type="Proteomes" id="UP000242205"/>
    </source>
</evidence>
<proteinExistence type="predicted"/>
<reference evidence="7 8" key="1">
    <citation type="submission" date="2018-01" db="EMBL/GenBank/DDBJ databases">
        <authorList>
            <person name="Fu G.-Y."/>
        </authorList>
    </citation>
    <scope>NUCLEOTIDE SEQUENCE [LARGE SCALE GENOMIC DNA]</scope>
    <source>
        <strain evidence="7 8">SY39</strain>
    </source>
</reference>
<evidence type="ECO:0000256" key="2">
    <source>
        <dbReference type="ARBA" id="ARBA00012587"/>
    </source>
</evidence>
<name>A0A2I6S4X3_9RHOO</name>
<dbReference type="CDD" id="cd14485">
    <property type="entry name" value="mltA_like_LT_A"/>
    <property type="match status" value="1"/>
</dbReference>
<dbReference type="InterPro" id="IPR010611">
    <property type="entry name" value="3D_dom"/>
</dbReference>
<dbReference type="SMART" id="SM00925">
    <property type="entry name" value="MltA"/>
    <property type="match status" value="1"/>
</dbReference>
<dbReference type="GO" id="GO:0019867">
    <property type="term" value="C:outer membrane"/>
    <property type="evidence" value="ECO:0007669"/>
    <property type="project" value="InterPro"/>
</dbReference>
<dbReference type="GO" id="GO:0008933">
    <property type="term" value="F:peptidoglycan lytic transglycosylase activity"/>
    <property type="evidence" value="ECO:0007669"/>
    <property type="project" value="TreeGrafter"/>
</dbReference>
<dbReference type="Pfam" id="PF06725">
    <property type="entry name" value="3D"/>
    <property type="match status" value="1"/>
</dbReference>
<dbReference type="AlphaFoldDB" id="A0A2I6S4X3"/>
<keyword evidence="4" id="KW-0961">Cell wall biogenesis/degradation</keyword>
<dbReference type="InterPro" id="IPR005300">
    <property type="entry name" value="MltA_B"/>
</dbReference>